<reference evidence="1" key="1">
    <citation type="submission" date="2022-06" db="EMBL/GenBank/DDBJ databases">
        <title>A novel DMS-producing enzyme.</title>
        <authorList>
            <person name="Zhang Y."/>
        </authorList>
    </citation>
    <scope>NUCLEOTIDE SEQUENCE</scope>
    <source>
        <strain evidence="1">RT37</strain>
    </source>
</reference>
<dbReference type="InterPro" id="IPR009778">
    <property type="entry name" value="ROF"/>
</dbReference>
<dbReference type="Gene3D" id="2.30.30.400">
    <property type="entry name" value="Rof-like"/>
    <property type="match status" value="1"/>
</dbReference>
<proteinExistence type="predicted"/>
<accession>A0AAU7KMH3</accession>
<sequence length="83" mass="9658">MNMVACHLYDNIEIACLYHFPVKLSLRDGDEKHGEALDTAFNEDREECLSLKTERGERMVVLDDITRMEVLVDNPHFMVLDFV</sequence>
<dbReference type="Pfam" id="PF07073">
    <property type="entry name" value="ROF"/>
    <property type="match status" value="1"/>
</dbReference>
<dbReference type="EMBL" id="CP098827">
    <property type="protein sequence ID" value="XBO72043.1"/>
    <property type="molecule type" value="Genomic_DNA"/>
</dbReference>
<evidence type="ECO:0000313" key="1">
    <source>
        <dbReference type="EMBL" id="XBO72043.1"/>
    </source>
</evidence>
<dbReference type="RefSeq" id="WP_231498472.1">
    <property type="nucleotide sequence ID" value="NZ_CP098827.1"/>
</dbReference>
<gene>
    <name evidence="1" type="ORF">NFG58_04855</name>
</gene>
<dbReference type="InterPro" id="IPR023534">
    <property type="entry name" value="Rof/RNase_P-like"/>
</dbReference>
<protein>
    <submittedName>
        <fullName evidence="1">Rho-binding antiterminator</fullName>
    </submittedName>
</protein>
<dbReference type="AlphaFoldDB" id="A0AAU7KMH3"/>
<dbReference type="InterPro" id="IPR038626">
    <property type="entry name" value="Rof-like_sf"/>
</dbReference>
<dbReference type="SUPFAM" id="SSF101744">
    <property type="entry name" value="Rof/RNase P subunit-like"/>
    <property type="match status" value="1"/>
</dbReference>
<name>A0AAU7KMH3_9GAMM</name>
<organism evidence="1">
    <name type="scientific">Halomonas sp. RT37</name>
    <dbReference type="NCBI Taxonomy" id="2950872"/>
    <lineage>
        <taxon>Bacteria</taxon>
        <taxon>Pseudomonadati</taxon>
        <taxon>Pseudomonadota</taxon>
        <taxon>Gammaproteobacteria</taxon>
        <taxon>Oceanospirillales</taxon>
        <taxon>Halomonadaceae</taxon>
        <taxon>Halomonas</taxon>
    </lineage>
</organism>